<dbReference type="EMBL" id="BMAO01037960">
    <property type="protein sequence ID" value="GFR21601.1"/>
    <property type="molecule type" value="Genomic_DNA"/>
</dbReference>
<dbReference type="AlphaFoldDB" id="A0A8X6HCZ9"/>
<evidence type="ECO:0000313" key="3">
    <source>
        <dbReference type="Proteomes" id="UP000887116"/>
    </source>
</evidence>
<gene>
    <name evidence="2" type="ORF">TNCT_471481</name>
</gene>
<dbReference type="Proteomes" id="UP000887116">
    <property type="component" value="Unassembled WGS sequence"/>
</dbReference>
<protein>
    <submittedName>
        <fullName evidence="2">Uncharacterized protein</fullName>
    </submittedName>
</protein>
<organism evidence="2 3">
    <name type="scientific">Trichonephila clavata</name>
    <name type="common">Joro spider</name>
    <name type="synonym">Nephila clavata</name>
    <dbReference type="NCBI Taxonomy" id="2740835"/>
    <lineage>
        <taxon>Eukaryota</taxon>
        <taxon>Metazoa</taxon>
        <taxon>Ecdysozoa</taxon>
        <taxon>Arthropoda</taxon>
        <taxon>Chelicerata</taxon>
        <taxon>Arachnida</taxon>
        <taxon>Araneae</taxon>
        <taxon>Araneomorphae</taxon>
        <taxon>Entelegynae</taxon>
        <taxon>Araneoidea</taxon>
        <taxon>Nephilidae</taxon>
        <taxon>Trichonephila</taxon>
    </lineage>
</organism>
<name>A0A8X6HCZ9_TRICU</name>
<comment type="caution">
    <text evidence="2">The sequence shown here is derived from an EMBL/GenBank/DDBJ whole genome shotgun (WGS) entry which is preliminary data.</text>
</comment>
<accession>A0A8X6HCZ9</accession>
<keyword evidence="3" id="KW-1185">Reference proteome</keyword>
<feature type="region of interest" description="Disordered" evidence="1">
    <location>
        <begin position="65"/>
        <end position="87"/>
    </location>
</feature>
<sequence length="87" mass="10220">MKLTVILKRELVTKETIMRTPSTGPESEPKNISDIKFEPVRIEKEMVRFYIGRLQMIQMRLPSSKKKISMQSLQSSSRMIREGRHDL</sequence>
<evidence type="ECO:0000256" key="1">
    <source>
        <dbReference type="SAM" id="MobiDB-lite"/>
    </source>
</evidence>
<evidence type="ECO:0000313" key="2">
    <source>
        <dbReference type="EMBL" id="GFR21601.1"/>
    </source>
</evidence>
<feature type="compositionally biased region" description="Polar residues" evidence="1">
    <location>
        <begin position="69"/>
        <end position="78"/>
    </location>
</feature>
<reference evidence="2" key="1">
    <citation type="submission" date="2020-07" db="EMBL/GenBank/DDBJ databases">
        <title>Multicomponent nature underlies the extraordinary mechanical properties of spider dragline silk.</title>
        <authorList>
            <person name="Kono N."/>
            <person name="Nakamura H."/>
            <person name="Mori M."/>
            <person name="Yoshida Y."/>
            <person name="Ohtoshi R."/>
            <person name="Malay A.D."/>
            <person name="Moran D.A.P."/>
            <person name="Tomita M."/>
            <person name="Numata K."/>
            <person name="Arakawa K."/>
        </authorList>
    </citation>
    <scope>NUCLEOTIDE SEQUENCE</scope>
</reference>
<proteinExistence type="predicted"/>